<reference evidence="3" key="1">
    <citation type="submission" date="2016-10" db="EMBL/GenBank/DDBJ databases">
        <authorList>
            <person name="Varghese N."/>
            <person name="Submissions S."/>
        </authorList>
    </citation>
    <scope>NUCLEOTIDE SEQUENCE [LARGE SCALE GENOMIC DNA]</scope>
    <source>
        <strain evidence="3">LMG 26031</strain>
    </source>
</reference>
<evidence type="ECO:0000256" key="1">
    <source>
        <dbReference type="SAM" id="MobiDB-lite"/>
    </source>
</evidence>
<accession>A0A1H7E987</accession>
<evidence type="ECO:0000313" key="3">
    <source>
        <dbReference type="Proteomes" id="UP000198866"/>
    </source>
</evidence>
<feature type="region of interest" description="Disordered" evidence="1">
    <location>
        <begin position="23"/>
        <end position="44"/>
    </location>
</feature>
<dbReference type="Proteomes" id="UP000198866">
    <property type="component" value="Unassembled WGS sequence"/>
</dbReference>
<dbReference type="EMBL" id="FNYE01000047">
    <property type="protein sequence ID" value="SEK10194.1"/>
    <property type="molecule type" value="Genomic_DNA"/>
</dbReference>
<proteinExistence type="predicted"/>
<organism evidence="2 3">
    <name type="scientific">Paraburkholderia diazotrophica</name>
    <dbReference type="NCBI Taxonomy" id="667676"/>
    <lineage>
        <taxon>Bacteria</taxon>
        <taxon>Pseudomonadati</taxon>
        <taxon>Pseudomonadota</taxon>
        <taxon>Betaproteobacteria</taxon>
        <taxon>Burkholderiales</taxon>
        <taxon>Burkholderiaceae</taxon>
        <taxon>Paraburkholderia</taxon>
    </lineage>
</organism>
<keyword evidence="3" id="KW-1185">Reference proteome</keyword>
<dbReference type="AlphaFoldDB" id="A0A1H7E987"/>
<sequence length="252" mass="27195">MCWSTMCGARLVHASRTYRAGHEVRRRLAGSKSPGPTPTPRATAPASTLLLAGRLYGVGATVARMRSSPAFGRPVPSPDATPPFHLPLPRVQSAAAREGQKTGTSLTFRSNGAVPSSMAANALRSANPGPREQVHDEPHHVHSPIALVAQRLPPEVGQVRALRKSPVAWLDRHCVRASRDPGAAAQRHRELSSVDIMSRMSNPSCSLDAKQTASCEAQVVARRQTTGCTPQHVLSQADYQVRETFRIKMLLD</sequence>
<protein>
    <submittedName>
        <fullName evidence="2">Uncharacterized protein</fullName>
    </submittedName>
</protein>
<evidence type="ECO:0000313" key="2">
    <source>
        <dbReference type="EMBL" id="SEK10194.1"/>
    </source>
</evidence>
<name>A0A1H7E987_9BURK</name>
<gene>
    <name evidence="2" type="ORF">SAMN05192539_104712</name>
</gene>